<accession>A0A5J4PDX5</accession>
<sequence>MYERKEKERKVERDREAQKSKEREKEIISLRADIDEKDAEIK</sequence>
<reference evidence="2" key="1">
    <citation type="submission" date="2019-03" db="EMBL/GenBank/DDBJ databases">
        <title>Single cell metagenomics reveals metabolic interactions within the superorganism composed of flagellate Streblomastix strix and complex community of Bacteroidetes bacteria on its surface.</title>
        <authorList>
            <person name="Treitli S.C."/>
            <person name="Kolisko M."/>
            <person name="Husnik F."/>
            <person name="Keeling P."/>
            <person name="Hampl V."/>
        </authorList>
    </citation>
    <scope>NUCLEOTIDE SEQUENCE</scope>
    <source>
        <strain evidence="2">STM</strain>
    </source>
</reference>
<evidence type="ECO:0000256" key="1">
    <source>
        <dbReference type="SAM" id="MobiDB-lite"/>
    </source>
</evidence>
<protein>
    <submittedName>
        <fullName evidence="2">Uncharacterized protein</fullName>
    </submittedName>
</protein>
<dbReference type="EMBL" id="SNRY01009006">
    <property type="protein sequence ID" value="KAA6307667.1"/>
    <property type="molecule type" value="Genomic_DNA"/>
</dbReference>
<comment type="caution">
    <text evidence="2">The sequence shown here is derived from an EMBL/GenBank/DDBJ whole genome shotgun (WGS) entry which is preliminary data.</text>
</comment>
<feature type="region of interest" description="Disordered" evidence="1">
    <location>
        <begin position="1"/>
        <end position="25"/>
    </location>
</feature>
<dbReference type="AlphaFoldDB" id="A0A5J4PDX5"/>
<name>A0A5J4PDX5_9ZZZZ</name>
<organism evidence="2">
    <name type="scientific">termite gut metagenome</name>
    <dbReference type="NCBI Taxonomy" id="433724"/>
    <lineage>
        <taxon>unclassified sequences</taxon>
        <taxon>metagenomes</taxon>
        <taxon>organismal metagenomes</taxon>
    </lineage>
</organism>
<gene>
    <name evidence="2" type="ORF">EZS27_040660</name>
</gene>
<proteinExistence type="predicted"/>
<evidence type="ECO:0000313" key="2">
    <source>
        <dbReference type="EMBL" id="KAA6307667.1"/>
    </source>
</evidence>